<feature type="chain" id="PRO_5014318101" description="DUF4367 domain-containing protein" evidence="1">
    <location>
        <begin position="22"/>
        <end position="166"/>
    </location>
</feature>
<evidence type="ECO:0000256" key="1">
    <source>
        <dbReference type="SAM" id="SignalP"/>
    </source>
</evidence>
<dbReference type="Proteomes" id="UP000236311">
    <property type="component" value="Unassembled WGS sequence"/>
</dbReference>
<protein>
    <recommendedName>
        <fullName evidence="2">DUF4367 domain-containing protein</fullName>
    </recommendedName>
</protein>
<dbReference type="AlphaFoldDB" id="A0A2K4ZNV2"/>
<dbReference type="Pfam" id="PF14285">
    <property type="entry name" value="DUF4367"/>
    <property type="match status" value="1"/>
</dbReference>
<evidence type="ECO:0000259" key="2">
    <source>
        <dbReference type="Pfam" id="PF14285"/>
    </source>
</evidence>
<evidence type="ECO:0000313" key="3">
    <source>
        <dbReference type="EMBL" id="SOY32158.1"/>
    </source>
</evidence>
<accession>A0A2K4ZNV2</accession>
<feature type="domain" description="DUF4367" evidence="2">
    <location>
        <begin position="51"/>
        <end position="161"/>
    </location>
</feature>
<gene>
    <name evidence="3" type="ORF">AMURIS_04911</name>
</gene>
<sequence length="166" mass="18813">MLKKKTMGILACLTVICTATAGVLIYRNPNKKSTLEEDILKVEDALGDQYKKQSVTTLAATLTYGDEDADTKIYYHILKTDYYEQDASEITGLNTVAFGVLFPVQFMDSCEEMKIQEWPAALYKKGELAYLCWTYSPEVSYVLEYEPAEIQDSEIIKMAESAKERD</sequence>
<name>A0A2K4ZNV2_9FIRM</name>
<dbReference type="RefSeq" id="WP_103242125.1">
    <property type="nucleotide sequence ID" value="NZ_JANJZD010000046.1"/>
</dbReference>
<organism evidence="3 4">
    <name type="scientific">Acetatifactor muris</name>
    <dbReference type="NCBI Taxonomy" id="879566"/>
    <lineage>
        <taxon>Bacteria</taxon>
        <taxon>Bacillati</taxon>
        <taxon>Bacillota</taxon>
        <taxon>Clostridia</taxon>
        <taxon>Lachnospirales</taxon>
        <taxon>Lachnospiraceae</taxon>
        <taxon>Acetatifactor</taxon>
    </lineage>
</organism>
<dbReference type="EMBL" id="OFSM01000041">
    <property type="protein sequence ID" value="SOY32158.1"/>
    <property type="molecule type" value="Genomic_DNA"/>
</dbReference>
<keyword evidence="4" id="KW-1185">Reference proteome</keyword>
<reference evidence="3 4" key="1">
    <citation type="submission" date="2018-01" db="EMBL/GenBank/DDBJ databases">
        <authorList>
            <person name="Gaut B.S."/>
            <person name="Morton B.R."/>
            <person name="Clegg M.T."/>
            <person name="Duvall M.R."/>
        </authorList>
    </citation>
    <scope>NUCLEOTIDE SEQUENCE [LARGE SCALE GENOMIC DNA]</scope>
    <source>
        <strain evidence="3">GP69</strain>
    </source>
</reference>
<dbReference type="InterPro" id="IPR025377">
    <property type="entry name" value="DUF4367"/>
</dbReference>
<proteinExistence type="predicted"/>
<dbReference type="OrthoDB" id="1861014at2"/>
<feature type="signal peptide" evidence="1">
    <location>
        <begin position="1"/>
        <end position="21"/>
    </location>
</feature>
<evidence type="ECO:0000313" key="4">
    <source>
        <dbReference type="Proteomes" id="UP000236311"/>
    </source>
</evidence>
<keyword evidence="1" id="KW-0732">Signal</keyword>